<feature type="region of interest" description="Disordered" evidence="1">
    <location>
        <begin position="78"/>
        <end position="113"/>
    </location>
</feature>
<proteinExistence type="predicted"/>
<dbReference type="EMBL" id="VTPC01064561">
    <property type="protein sequence ID" value="KAF2889614.1"/>
    <property type="molecule type" value="Genomic_DNA"/>
</dbReference>
<protein>
    <submittedName>
        <fullName evidence="2">Uncharacterized protein</fullName>
    </submittedName>
</protein>
<name>A0A8K0CLI5_IGNLU</name>
<keyword evidence="3" id="KW-1185">Reference proteome</keyword>
<evidence type="ECO:0000313" key="2">
    <source>
        <dbReference type="EMBL" id="KAF2889614.1"/>
    </source>
</evidence>
<evidence type="ECO:0000313" key="3">
    <source>
        <dbReference type="Proteomes" id="UP000801492"/>
    </source>
</evidence>
<sequence length="113" mass="12770">MTTPVFTILAESRPCCGETATYKHFEKFDPWNHQSSSMTRFWDTPQSHTILNDSFPTQPQASQDNGYMWGSSSVWQPWSPSEIPRTPTRTPPGFTSNREIEEVAPSTATQSSI</sequence>
<accession>A0A8K0CLI5</accession>
<gene>
    <name evidence="2" type="ORF">ILUMI_16559</name>
</gene>
<evidence type="ECO:0000256" key="1">
    <source>
        <dbReference type="SAM" id="MobiDB-lite"/>
    </source>
</evidence>
<organism evidence="2 3">
    <name type="scientific">Ignelater luminosus</name>
    <name type="common">Cucubano</name>
    <name type="synonym">Pyrophorus luminosus</name>
    <dbReference type="NCBI Taxonomy" id="2038154"/>
    <lineage>
        <taxon>Eukaryota</taxon>
        <taxon>Metazoa</taxon>
        <taxon>Ecdysozoa</taxon>
        <taxon>Arthropoda</taxon>
        <taxon>Hexapoda</taxon>
        <taxon>Insecta</taxon>
        <taxon>Pterygota</taxon>
        <taxon>Neoptera</taxon>
        <taxon>Endopterygota</taxon>
        <taxon>Coleoptera</taxon>
        <taxon>Polyphaga</taxon>
        <taxon>Elateriformia</taxon>
        <taxon>Elateroidea</taxon>
        <taxon>Elateridae</taxon>
        <taxon>Agrypninae</taxon>
        <taxon>Pyrophorini</taxon>
        <taxon>Ignelater</taxon>
    </lineage>
</organism>
<reference evidence="2" key="1">
    <citation type="submission" date="2019-08" db="EMBL/GenBank/DDBJ databases">
        <title>The genome of the North American firefly Photinus pyralis.</title>
        <authorList>
            <consortium name="Photinus pyralis genome working group"/>
            <person name="Fallon T.R."/>
            <person name="Sander Lower S.E."/>
            <person name="Weng J.-K."/>
        </authorList>
    </citation>
    <scope>NUCLEOTIDE SEQUENCE</scope>
    <source>
        <strain evidence="2">TRF0915ILg1</strain>
        <tissue evidence="2">Whole body</tissue>
    </source>
</reference>
<feature type="region of interest" description="Disordered" evidence="1">
    <location>
        <begin position="50"/>
        <end position="69"/>
    </location>
</feature>
<comment type="caution">
    <text evidence="2">The sequence shown here is derived from an EMBL/GenBank/DDBJ whole genome shotgun (WGS) entry which is preliminary data.</text>
</comment>
<dbReference type="Proteomes" id="UP000801492">
    <property type="component" value="Unassembled WGS sequence"/>
</dbReference>
<dbReference type="AlphaFoldDB" id="A0A8K0CLI5"/>